<organism evidence="3 4">
    <name type="scientific">Eiseniibacteriota bacterium</name>
    <dbReference type="NCBI Taxonomy" id="2212470"/>
    <lineage>
        <taxon>Bacteria</taxon>
        <taxon>Candidatus Eiseniibacteriota</taxon>
    </lineage>
</organism>
<proteinExistence type="predicted"/>
<feature type="transmembrane region" description="Helical" evidence="2">
    <location>
        <begin position="6"/>
        <end position="29"/>
    </location>
</feature>
<feature type="transmembrane region" description="Helical" evidence="2">
    <location>
        <begin position="49"/>
        <end position="70"/>
    </location>
</feature>
<dbReference type="SUPFAM" id="SSF103473">
    <property type="entry name" value="MFS general substrate transporter"/>
    <property type="match status" value="1"/>
</dbReference>
<sequence>MDETTVLILLGFAGVAATLAGFSGVVAVFGRRAHGEWFLEDRFRLTNMLVTSLGAGLFAFVPLLGVLLHLHGPRNWTVSSLLLCAYCVAYIVKSYPHWQHLLRLHPGALSPRISVVVSGSFYSAALIQLMNAGSILFHREPGPYVLGLLLLLIIAGIQFALLVLRPLTAHRPHPSHEEESIGKESEAETAHTR</sequence>
<feature type="transmembrane region" description="Helical" evidence="2">
    <location>
        <begin position="113"/>
        <end position="138"/>
    </location>
</feature>
<dbReference type="EMBL" id="VBOR01000073">
    <property type="protein sequence ID" value="TMQ48510.1"/>
    <property type="molecule type" value="Genomic_DNA"/>
</dbReference>
<keyword evidence="2" id="KW-1133">Transmembrane helix</keyword>
<evidence type="ECO:0000256" key="2">
    <source>
        <dbReference type="SAM" id="Phobius"/>
    </source>
</evidence>
<evidence type="ECO:0000256" key="1">
    <source>
        <dbReference type="SAM" id="MobiDB-lite"/>
    </source>
</evidence>
<feature type="transmembrane region" description="Helical" evidence="2">
    <location>
        <begin position="76"/>
        <end position="92"/>
    </location>
</feature>
<reference evidence="3 4" key="1">
    <citation type="journal article" date="2019" name="Nat. Microbiol.">
        <title>Mediterranean grassland soil C-N compound turnover is dependent on rainfall and depth, and is mediated by genomically divergent microorganisms.</title>
        <authorList>
            <person name="Diamond S."/>
            <person name="Andeer P.F."/>
            <person name="Li Z."/>
            <person name="Crits-Christoph A."/>
            <person name="Burstein D."/>
            <person name="Anantharaman K."/>
            <person name="Lane K.R."/>
            <person name="Thomas B.C."/>
            <person name="Pan C."/>
            <person name="Northen T.R."/>
            <person name="Banfield J.F."/>
        </authorList>
    </citation>
    <scope>NUCLEOTIDE SEQUENCE [LARGE SCALE GENOMIC DNA]</scope>
    <source>
        <strain evidence="3">WS_1</strain>
    </source>
</reference>
<gene>
    <name evidence="3" type="ORF">E6K71_07050</name>
</gene>
<protein>
    <submittedName>
        <fullName evidence="3">Uncharacterized protein</fullName>
    </submittedName>
</protein>
<dbReference type="AlphaFoldDB" id="A0A538SAV8"/>
<dbReference type="InterPro" id="IPR036259">
    <property type="entry name" value="MFS_trans_sf"/>
</dbReference>
<accession>A0A538SAV8</accession>
<keyword evidence="2" id="KW-0472">Membrane</keyword>
<dbReference type="Proteomes" id="UP000316292">
    <property type="component" value="Unassembled WGS sequence"/>
</dbReference>
<feature type="compositionally biased region" description="Basic and acidic residues" evidence="1">
    <location>
        <begin position="174"/>
        <end position="193"/>
    </location>
</feature>
<evidence type="ECO:0000313" key="3">
    <source>
        <dbReference type="EMBL" id="TMQ48510.1"/>
    </source>
</evidence>
<keyword evidence="2" id="KW-0812">Transmembrane</keyword>
<evidence type="ECO:0000313" key="4">
    <source>
        <dbReference type="Proteomes" id="UP000316292"/>
    </source>
</evidence>
<feature type="transmembrane region" description="Helical" evidence="2">
    <location>
        <begin position="144"/>
        <end position="164"/>
    </location>
</feature>
<name>A0A538SAV8_UNCEI</name>
<comment type="caution">
    <text evidence="3">The sequence shown here is derived from an EMBL/GenBank/DDBJ whole genome shotgun (WGS) entry which is preliminary data.</text>
</comment>
<feature type="region of interest" description="Disordered" evidence="1">
    <location>
        <begin position="171"/>
        <end position="193"/>
    </location>
</feature>